<reference evidence="2" key="1">
    <citation type="submission" date="2017-10" db="EMBL/GenBank/DDBJ databases">
        <title>Rapid genome shrinkage in a self-fertile nematode reveals novel sperm competition proteins.</title>
        <authorList>
            <person name="Yin D."/>
            <person name="Schwarz E.M."/>
            <person name="Thomas C.G."/>
            <person name="Felde R.L."/>
            <person name="Korf I.F."/>
            <person name="Cutter A.D."/>
            <person name="Schartner C.M."/>
            <person name="Ralston E.J."/>
            <person name="Meyer B.J."/>
            <person name="Haag E.S."/>
        </authorList>
    </citation>
    <scope>NUCLEOTIDE SEQUENCE [LARGE SCALE GENOMIC DNA]</scope>
    <source>
        <strain evidence="2">JU1422</strain>
    </source>
</reference>
<dbReference type="EMBL" id="PDUG01000006">
    <property type="protein sequence ID" value="PIC16311.1"/>
    <property type="molecule type" value="Genomic_DNA"/>
</dbReference>
<gene>
    <name evidence="1" type="primary">Cnig_chr_X.g22960</name>
    <name evidence="1" type="ORF">B9Z55_022960</name>
</gene>
<dbReference type="Proteomes" id="UP000230233">
    <property type="component" value="Chromosome X"/>
</dbReference>
<name>A0A2G5SN71_9PELO</name>
<proteinExistence type="predicted"/>
<accession>A0A2G5SN71</accession>
<dbReference type="AlphaFoldDB" id="A0A2G5SN71"/>
<evidence type="ECO:0000313" key="1">
    <source>
        <dbReference type="EMBL" id="PIC16311.1"/>
    </source>
</evidence>
<comment type="caution">
    <text evidence="1">The sequence shown here is derived from an EMBL/GenBank/DDBJ whole genome shotgun (WGS) entry which is preliminary data.</text>
</comment>
<protein>
    <submittedName>
        <fullName evidence="1">Uncharacterized protein</fullName>
    </submittedName>
</protein>
<keyword evidence="2" id="KW-1185">Reference proteome</keyword>
<organism evidence="1 2">
    <name type="scientific">Caenorhabditis nigoni</name>
    <dbReference type="NCBI Taxonomy" id="1611254"/>
    <lineage>
        <taxon>Eukaryota</taxon>
        <taxon>Metazoa</taxon>
        <taxon>Ecdysozoa</taxon>
        <taxon>Nematoda</taxon>
        <taxon>Chromadorea</taxon>
        <taxon>Rhabditida</taxon>
        <taxon>Rhabditina</taxon>
        <taxon>Rhabditomorpha</taxon>
        <taxon>Rhabditoidea</taxon>
        <taxon>Rhabditidae</taxon>
        <taxon>Peloderinae</taxon>
        <taxon>Caenorhabditis</taxon>
    </lineage>
</organism>
<evidence type="ECO:0000313" key="2">
    <source>
        <dbReference type="Proteomes" id="UP000230233"/>
    </source>
</evidence>
<sequence length="112" mass="12893">MNMFPFAESDVIKILKSWTTESSIRTLSLTFDLAGSIEDFGAKMVEINARPVQEAAFLMKLHRRRRYVRSAWLLVQNNTGVEVLVTVGSYTHNGTHKDFLMRDEFELAPENR</sequence>